<dbReference type="RefSeq" id="WP_244783975.1">
    <property type="nucleotide sequence ID" value="NZ_CP091508.1"/>
</dbReference>
<dbReference type="PIRSF" id="PIRSF001439">
    <property type="entry name" value="CryM"/>
    <property type="match status" value="1"/>
</dbReference>
<dbReference type="InterPro" id="IPR036291">
    <property type="entry name" value="NAD(P)-bd_dom_sf"/>
</dbReference>
<dbReference type="Proteomes" id="UP000829817">
    <property type="component" value="Chromosome"/>
</dbReference>
<dbReference type="SUPFAM" id="SSF51735">
    <property type="entry name" value="NAD(P)-binding Rossmann-fold domains"/>
    <property type="match status" value="1"/>
</dbReference>
<sequence length="309" mass="33271">MKIFDYQATGERLPYPALIESIRQIFIAGCVVPRRHIHAVDGDDAAATLLIMPAWQKNKFMGIKHVTIYPDNGKRHGLPGLHSTYTLFDAQNGVPVAVMDGNQITCRRTAAASALAAKYLAREDARNLLIVGAGNVAREIAPAYAAVRNIGKVRIWNIDADKAHRLAGDLKQQGFDAEAVTDLEAAVRDSDIVSCATLSTAPLVLREWVQKGTHIDLIGSFKPDMRESDDAMFAGTSVFVDTDEALDKAGDLLSPMAAGEFAREQVLSDLEGLCQGRHPGRTAADEITVYKAVGAASEDLAAAVLVYQG</sequence>
<evidence type="ECO:0000313" key="2">
    <source>
        <dbReference type="Proteomes" id="UP000829817"/>
    </source>
</evidence>
<organism evidence="1 2">
    <name type="scientific">Uruburuella testudinis</name>
    <dbReference type="NCBI Taxonomy" id="1282863"/>
    <lineage>
        <taxon>Bacteria</taxon>
        <taxon>Pseudomonadati</taxon>
        <taxon>Pseudomonadota</taxon>
        <taxon>Betaproteobacteria</taxon>
        <taxon>Neisseriales</taxon>
        <taxon>Neisseriaceae</taxon>
        <taxon>Uruburuella</taxon>
    </lineage>
</organism>
<dbReference type="InterPro" id="IPR023401">
    <property type="entry name" value="ODC_N"/>
</dbReference>
<keyword evidence="2" id="KW-1185">Reference proteome</keyword>
<reference evidence="1 2" key="1">
    <citation type="journal article" date="2022" name="Res Sq">
        <title>Evolution of multicellular longitudinally dividing oral cavity symbionts (Neisseriaceae).</title>
        <authorList>
            <person name="Nyongesa S."/>
            <person name="Weber P."/>
            <person name="Bernet E."/>
            <person name="Pullido F."/>
            <person name="Nieckarz M."/>
            <person name="Delaby M."/>
            <person name="Nieves C."/>
            <person name="Viehboeck T."/>
            <person name="Krause N."/>
            <person name="Rivera-Millot A."/>
            <person name="Nakamura A."/>
            <person name="Vischer N."/>
            <person name="VanNieuwenhze M."/>
            <person name="Brun Y."/>
            <person name="Cava F."/>
            <person name="Bulgheresi S."/>
            <person name="Veyrier F."/>
        </authorList>
    </citation>
    <scope>NUCLEOTIDE SEQUENCE [LARGE SCALE GENOMIC DNA]</scope>
    <source>
        <strain evidence="1 2">CCUG 63373m</strain>
    </source>
</reference>
<name>A0ABY4DPC3_9NEIS</name>
<accession>A0ABY4DPC3</accession>
<dbReference type="Pfam" id="PF02423">
    <property type="entry name" value="OCD_Mu_crystall"/>
    <property type="match status" value="1"/>
</dbReference>
<dbReference type="Gene3D" id="3.40.50.720">
    <property type="entry name" value="NAD(P)-binding Rossmann-like Domain"/>
    <property type="match status" value="1"/>
</dbReference>
<dbReference type="PANTHER" id="PTHR13812">
    <property type="entry name" value="KETIMINE REDUCTASE MU-CRYSTALLIN"/>
    <property type="match status" value="1"/>
</dbReference>
<dbReference type="EMBL" id="CP091508">
    <property type="protein sequence ID" value="UOO80905.1"/>
    <property type="molecule type" value="Genomic_DNA"/>
</dbReference>
<dbReference type="Gene3D" id="3.30.1780.10">
    <property type="entry name" value="ornithine cyclodeaminase, domain 1"/>
    <property type="match status" value="1"/>
</dbReference>
<dbReference type="PANTHER" id="PTHR13812:SF19">
    <property type="entry name" value="KETIMINE REDUCTASE MU-CRYSTALLIN"/>
    <property type="match status" value="1"/>
</dbReference>
<evidence type="ECO:0000313" key="1">
    <source>
        <dbReference type="EMBL" id="UOO80905.1"/>
    </source>
</evidence>
<proteinExistence type="predicted"/>
<gene>
    <name evidence="1" type="ORF">LVJ83_07880</name>
</gene>
<dbReference type="NCBIfam" id="NF004793">
    <property type="entry name" value="PRK06141.1"/>
    <property type="match status" value="1"/>
</dbReference>
<protein>
    <submittedName>
        <fullName evidence="1">Ornithine cyclodeaminase family protein</fullName>
    </submittedName>
</protein>
<dbReference type="InterPro" id="IPR003462">
    <property type="entry name" value="ODC_Mu_crystall"/>
</dbReference>